<dbReference type="GO" id="GO:0006313">
    <property type="term" value="P:DNA transposition"/>
    <property type="evidence" value="ECO:0007669"/>
    <property type="project" value="InterPro"/>
</dbReference>
<organism evidence="4 5">
    <name type="scientific">Dictyobacter arantiisoli</name>
    <dbReference type="NCBI Taxonomy" id="2014874"/>
    <lineage>
        <taxon>Bacteria</taxon>
        <taxon>Bacillati</taxon>
        <taxon>Chloroflexota</taxon>
        <taxon>Ktedonobacteria</taxon>
        <taxon>Ktedonobacterales</taxon>
        <taxon>Dictyobacteraceae</taxon>
        <taxon>Dictyobacter</taxon>
    </lineage>
</organism>
<keyword evidence="1" id="KW-0472">Membrane</keyword>
<keyword evidence="5" id="KW-1185">Reference proteome</keyword>
<dbReference type="Proteomes" id="UP000322530">
    <property type="component" value="Unassembled WGS sequence"/>
</dbReference>
<feature type="domain" description="H repeat-associated protein N-terminal" evidence="3">
    <location>
        <begin position="46"/>
        <end position="129"/>
    </location>
</feature>
<dbReference type="PANTHER" id="PTHR30298:SF0">
    <property type="entry name" value="PROTEIN YBFL-RELATED"/>
    <property type="match status" value="1"/>
</dbReference>
<evidence type="ECO:0008006" key="6">
    <source>
        <dbReference type="Google" id="ProtNLM"/>
    </source>
</evidence>
<feature type="transmembrane region" description="Helical" evidence="1">
    <location>
        <begin position="59"/>
        <end position="77"/>
    </location>
</feature>
<dbReference type="Pfam" id="PF13808">
    <property type="entry name" value="DDE_Tnp_1_assoc"/>
    <property type="match status" value="1"/>
</dbReference>
<dbReference type="InterPro" id="IPR002559">
    <property type="entry name" value="Transposase_11"/>
</dbReference>
<dbReference type="PANTHER" id="PTHR30298">
    <property type="entry name" value="H REPEAT-ASSOCIATED PREDICTED TRANSPOSASE"/>
    <property type="match status" value="1"/>
</dbReference>
<dbReference type="GO" id="GO:0003677">
    <property type="term" value="F:DNA binding"/>
    <property type="evidence" value="ECO:0007669"/>
    <property type="project" value="InterPro"/>
</dbReference>
<proteinExistence type="predicted"/>
<evidence type="ECO:0000256" key="1">
    <source>
        <dbReference type="SAM" id="Phobius"/>
    </source>
</evidence>
<protein>
    <recommendedName>
        <fullName evidence="6">ISAs1 family transposase</fullName>
    </recommendedName>
</protein>
<accession>A0A5A5TJA1</accession>
<evidence type="ECO:0000313" key="4">
    <source>
        <dbReference type="EMBL" id="GCF11083.1"/>
    </source>
</evidence>
<dbReference type="NCBIfam" id="NF033564">
    <property type="entry name" value="transpos_ISAs1"/>
    <property type="match status" value="1"/>
</dbReference>
<dbReference type="InterPro" id="IPR051698">
    <property type="entry name" value="Transposase_11-like"/>
</dbReference>
<keyword evidence="1" id="KW-0812">Transmembrane</keyword>
<evidence type="ECO:0000313" key="5">
    <source>
        <dbReference type="Proteomes" id="UP000322530"/>
    </source>
</evidence>
<evidence type="ECO:0000259" key="3">
    <source>
        <dbReference type="Pfam" id="PF13808"/>
    </source>
</evidence>
<dbReference type="GO" id="GO:0004803">
    <property type="term" value="F:transposase activity"/>
    <property type="evidence" value="ECO:0007669"/>
    <property type="project" value="InterPro"/>
</dbReference>
<dbReference type="InterPro" id="IPR047647">
    <property type="entry name" value="ISAs1_transpos"/>
</dbReference>
<keyword evidence="1" id="KW-1133">Transmembrane helix</keyword>
<sequence>MLQWEYHNISRSKDELFMNYSTLTQLMEPNESTLGRDIDPLSVYALFEHIKDKRKKRGVRYPMAFILTLILLAKLAGETTLAGVADWVRLRGDDLQKALPGTRGTFPCAATYSNVLRAIDAEQLPHILTQGLLRMEAAVRCEDEPSRFVGQKEREKHVHIAMDGKTLRGTLSHEAEDQKKMHQVTLYEPQTGLILKEQVVGEKQNELSLLSEFLLEKWVKGRILTVDALFTQHTFCSSVTRWGGEYMVIAKGNQPTLLDDLRLFFDEPPTDCRDWRTACTHDKGHGRLEQRSIIATTELNDFLSTWAGIAQVFCITRVVKEKGKERREVVVGITSLPPAKADAHQLLTLNRDHWKIENRLHWRRDVTLQEDHCQVRKGVAPRILALLNSFLLSLLDFLGVENVAKQARIFDAKPAVALRLLLGPLPTFK</sequence>
<dbReference type="EMBL" id="BIXY01000094">
    <property type="protein sequence ID" value="GCF11083.1"/>
    <property type="molecule type" value="Genomic_DNA"/>
</dbReference>
<dbReference type="AlphaFoldDB" id="A0A5A5TJA1"/>
<comment type="caution">
    <text evidence="4">The sequence shown here is derived from an EMBL/GenBank/DDBJ whole genome shotgun (WGS) entry which is preliminary data.</text>
</comment>
<name>A0A5A5TJA1_9CHLR</name>
<gene>
    <name evidence="4" type="ORF">KDI_46470</name>
</gene>
<evidence type="ECO:0000259" key="2">
    <source>
        <dbReference type="Pfam" id="PF01609"/>
    </source>
</evidence>
<reference evidence="4 5" key="1">
    <citation type="submission" date="2019-01" db="EMBL/GenBank/DDBJ databases">
        <title>Draft genome sequence of Dictyobacter sp. Uno17.</title>
        <authorList>
            <person name="Wang C.M."/>
            <person name="Zheng Y."/>
            <person name="Sakai Y."/>
            <person name="Abe K."/>
            <person name="Yokota A."/>
            <person name="Yabe S."/>
        </authorList>
    </citation>
    <scope>NUCLEOTIDE SEQUENCE [LARGE SCALE GENOMIC DNA]</scope>
    <source>
        <strain evidence="4 5">Uno17</strain>
    </source>
</reference>
<dbReference type="InterPro" id="IPR032806">
    <property type="entry name" value="YbfD_N"/>
</dbReference>
<dbReference type="Pfam" id="PF01609">
    <property type="entry name" value="DDE_Tnp_1"/>
    <property type="match status" value="1"/>
</dbReference>
<feature type="domain" description="Transposase IS4-like" evidence="2">
    <location>
        <begin position="156"/>
        <end position="387"/>
    </location>
</feature>